<keyword evidence="2" id="KW-1185">Reference proteome</keyword>
<reference evidence="1 2" key="1">
    <citation type="submission" date="2024-05" db="EMBL/GenBank/DDBJ databases">
        <title>Haplotype-resolved chromosome-level genome assembly of Huyou (Citrus changshanensis).</title>
        <authorList>
            <person name="Miao C."/>
            <person name="Chen W."/>
            <person name="Wu Y."/>
            <person name="Wang L."/>
            <person name="Zhao S."/>
            <person name="Grierson D."/>
            <person name="Xu C."/>
            <person name="Chen K."/>
        </authorList>
    </citation>
    <scope>NUCLEOTIDE SEQUENCE [LARGE SCALE GENOMIC DNA]</scope>
    <source>
        <strain evidence="1">01-14</strain>
        <tissue evidence="1">Leaf</tissue>
    </source>
</reference>
<evidence type="ECO:0000313" key="1">
    <source>
        <dbReference type="EMBL" id="KAK9180934.1"/>
    </source>
</evidence>
<comment type="caution">
    <text evidence="1">The sequence shown here is derived from an EMBL/GenBank/DDBJ whole genome shotgun (WGS) entry which is preliminary data.</text>
</comment>
<dbReference type="EMBL" id="JBCGBO010000024">
    <property type="protein sequence ID" value="KAK9180934.1"/>
    <property type="molecule type" value="Genomic_DNA"/>
</dbReference>
<proteinExistence type="predicted"/>
<name>A0AAP0QBN9_9ROSI</name>
<gene>
    <name evidence="1" type="ORF">WN944_024070</name>
</gene>
<evidence type="ECO:0000313" key="2">
    <source>
        <dbReference type="Proteomes" id="UP001428341"/>
    </source>
</evidence>
<accession>A0AAP0QBN9</accession>
<sequence>MDSSDQIRPLANCNTKFKSALFSPHLLVYSYISDLKGQILLINYHLPRKNYSTTQLLDFNKLYSFKWI</sequence>
<protein>
    <submittedName>
        <fullName evidence="1">Uncharacterized protein</fullName>
    </submittedName>
</protein>
<dbReference type="AlphaFoldDB" id="A0AAP0QBN9"/>
<dbReference type="Proteomes" id="UP001428341">
    <property type="component" value="Unassembled WGS sequence"/>
</dbReference>
<organism evidence="1 2">
    <name type="scientific">Citrus x changshan-huyou</name>
    <dbReference type="NCBI Taxonomy" id="2935761"/>
    <lineage>
        <taxon>Eukaryota</taxon>
        <taxon>Viridiplantae</taxon>
        <taxon>Streptophyta</taxon>
        <taxon>Embryophyta</taxon>
        <taxon>Tracheophyta</taxon>
        <taxon>Spermatophyta</taxon>
        <taxon>Magnoliopsida</taxon>
        <taxon>eudicotyledons</taxon>
        <taxon>Gunneridae</taxon>
        <taxon>Pentapetalae</taxon>
        <taxon>rosids</taxon>
        <taxon>malvids</taxon>
        <taxon>Sapindales</taxon>
        <taxon>Rutaceae</taxon>
        <taxon>Aurantioideae</taxon>
        <taxon>Citrus</taxon>
    </lineage>
</organism>